<organism evidence="2 3">
    <name type="scientific">Saccharothrix yanglingensis</name>
    <dbReference type="NCBI Taxonomy" id="659496"/>
    <lineage>
        <taxon>Bacteria</taxon>
        <taxon>Bacillati</taxon>
        <taxon>Actinomycetota</taxon>
        <taxon>Actinomycetes</taxon>
        <taxon>Pseudonocardiales</taxon>
        <taxon>Pseudonocardiaceae</taxon>
        <taxon>Saccharothrix</taxon>
    </lineage>
</organism>
<protein>
    <submittedName>
        <fullName evidence="2">Uncharacterized protein</fullName>
    </submittedName>
</protein>
<feature type="region of interest" description="Disordered" evidence="1">
    <location>
        <begin position="1"/>
        <end position="84"/>
    </location>
</feature>
<dbReference type="EMBL" id="NSDM01000017">
    <property type="protein sequence ID" value="MDQ2588328.1"/>
    <property type="molecule type" value="Genomic_DNA"/>
</dbReference>
<sequence>MQAAQCRPGRCRDTRRTALPTGAGSARRPPDHRLSRGAREAVFPAPGRGPAPRVPRPGADTRWEQRPATRPCPDPAPSPQPPHG</sequence>
<evidence type="ECO:0000256" key="1">
    <source>
        <dbReference type="SAM" id="MobiDB-lite"/>
    </source>
</evidence>
<evidence type="ECO:0000313" key="3">
    <source>
        <dbReference type="Proteomes" id="UP001225605"/>
    </source>
</evidence>
<accession>A0ABU0X863</accession>
<reference evidence="2 3" key="1">
    <citation type="submission" date="2017-06" db="EMBL/GenBank/DDBJ databases">
        <title>Cultured bacterium strain Saccharothrix yanglingensis Hhs.015.</title>
        <authorList>
            <person name="Xia Y."/>
        </authorList>
    </citation>
    <scope>NUCLEOTIDE SEQUENCE [LARGE SCALE GENOMIC DNA]</scope>
    <source>
        <strain evidence="2 3">Hhs.015</strain>
    </source>
</reference>
<proteinExistence type="predicted"/>
<evidence type="ECO:0000313" key="2">
    <source>
        <dbReference type="EMBL" id="MDQ2588328.1"/>
    </source>
</evidence>
<name>A0ABU0X863_9PSEU</name>
<dbReference type="Proteomes" id="UP001225605">
    <property type="component" value="Unassembled WGS sequence"/>
</dbReference>
<comment type="caution">
    <text evidence="2">The sequence shown here is derived from an EMBL/GenBank/DDBJ whole genome shotgun (WGS) entry which is preliminary data.</text>
</comment>
<gene>
    <name evidence="2" type="ORF">CKY47_31065</name>
</gene>
<feature type="compositionally biased region" description="Basic and acidic residues" evidence="1">
    <location>
        <begin position="28"/>
        <end position="39"/>
    </location>
</feature>
<feature type="compositionally biased region" description="Pro residues" evidence="1">
    <location>
        <begin position="70"/>
        <end position="84"/>
    </location>
</feature>
<keyword evidence="3" id="KW-1185">Reference proteome</keyword>